<dbReference type="Proteomes" id="UP000465360">
    <property type="component" value="Unassembled WGS sequence"/>
</dbReference>
<dbReference type="AlphaFoldDB" id="A0A7I9YMP2"/>
<sequence>MTAAKPLPEYYPDGDSRLAAFLAPRPRYNPWRQLWDQHPDYSVSDRDELPERTWGLCFMRQKKIQVCNKLDVHRRRCTIAHELVHIERGPVPSNPKFAEIEEEIVDEIASRRLIAFDDLVATIRECPNGAPSAWAYRLWVDRPTLEARFKNLRQQEIEAIDAIKTEAQYLTRSVDLIHKLRADE</sequence>
<comment type="caution">
    <text evidence="1">The sequence shown here is derived from an EMBL/GenBank/DDBJ whole genome shotgun (WGS) entry which is preliminary data.</text>
</comment>
<gene>
    <name evidence="1" type="ORF">MBOU_19930</name>
</gene>
<name>A0A7I9YMP2_MYCBU</name>
<organism evidence="1 2">
    <name type="scientific">Mycobacterium bourgelatii</name>
    <dbReference type="NCBI Taxonomy" id="1273442"/>
    <lineage>
        <taxon>Bacteria</taxon>
        <taxon>Bacillati</taxon>
        <taxon>Actinomycetota</taxon>
        <taxon>Actinomycetes</taxon>
        <taxon>Mycobacteriales</taxon>
        <taxon>Mycobacteriaceae</taxon>
        <taxon>Mycobacterium</taxon>
    </lineage>
</organism>
<accession>A0A7I9YMP2</accession>
<evidence type="ECO:0000313" key="1">
    <source>
        <dbReference type="EMBL" id="GFG89951.1"/>
    </source>
</evidence>
<reference evidence="1 2" key="1">
    <citation type="journal article" date="2019" name="Emerg. Microbes Infect.">
        <title>Comprehensive subspecies identification of 175 nontuberculous mycobacteria species based on 7547 genomic profiles.</title>
        <authorList>
            <person name="Matsumoto Y."/>
            <person name="Kinjo T."/>
            <person name="Motooka D."/>
            <person name="Nabeya D."/>
            <person name="Jung N."/>
            <person name="Uechi K."/>
            <person name="Horii T."/>
            <person name="Iida T."/>
            <person name="Fujita J."/>
            <person name="Nakamura S."/>
        </authorList>
    </citation>
    <scope>NUCLEOTIDE SEQUENCE [LARGE SCALE GENOMIC DNA]</scope>
    <source>
        <strain evidence="1 2">JCM 30725</strain>
    </source>
</reference>
<evidence type="ECO:0000313" key="2">
    <source>
        <dbReference type="Proteomes" id="UP000465360"/>
    </source>
</evidence>
<proteinExistence type="predicted"/>
<dbReference type="EMBL" id="BLKZ01000001">
    <property type="protein sequence ID" value="GFG89951.1"/>
    <property type="molecule type" value="Genomic_DNA"/>
</dbReference>
<dbReference type="RefSeq" id="WP_163710982.1">
    <property type="nucleotide sequence ID" value="NZ_BLKZ01000001.1"/>
</dbReference>
<protein>
    <recommendedName>
        <fullName evidence="3">IrrE N-terminal-like domain-containing protein</fullName>
    </recommendedName>
</protein>
<evidence type="ECO:0008006" key="3">
    <source>
        <dbReference type="Google" id="ProtNLM"/>
    </source>
</evidence>
<keyword evidence="2" id="KW-1185">Reference proteome</keyword>